<keyword evidence="3 5" id="KW-1133">Transmembrane helix</keyword>
<feature type="transmembrane region" description="Helical" evidence="5">
    <location>
        <begin position="41"/>
        <end position="62"/>
    </location>
</feature>
<feature type="domain" description="EamA" evidence="6">
    <location>
        <begin position="176"/>
        <end position="304"/>
    </location>
</feature>
<comment type="subcellular location">
    <subcellularLocation>
        <location evidence="1">Membrane</location>
        <topology evidence="1">Multi-pass membrane protein</topology>
    </subcellularLocation>
</comment>
<accession>A0A8K0NK15</accession>
<evidence type="ECO:0000313" key="8">
    <source>
        <dbReference type="Proteomes" id="UP000812966"/>
    </source>
</evidence>
<feature type="transmembrane region" description="Helical" evidence="5">
    <location>
        <begin position="100"/>
        <end position="122"/>
    </location>
</feature>
<reference evidence="7" key="1">
    <citation type="submission" date="2020-04" db="EMBL/GenBank/DDBJ databases">
        <title>Analysis of mating type loci in Filobasidium floriforme.</title>
        <authorList>
            <person name="Nowrousian M."/>
        </authorList>
    </citation>
    <scope>NUCLEOTIDE SEQUENCE</scope>
    <source>
        <strain evidence="7">CBS 6242</strain>
    </source>
</reference>
<sequence>MSKMVSDETLGVILVSLSTCTASIANMCIKRLAGLVVPIHTLQMIRFRMLPTWIVCLSYLYITGRPSPFLGPKGIRGLLIGRGSLSFVSMLGTYTALKGLTLAEATLIGFLNPVITGILGAVCLGEKYTLRQAIATLLSLAGILISLQTPLQTLGKAPRLSADLGAGGGMGKGVALIIGVGSVTAGALSSILIRKMGKNGDVVRQITAYAMVSTLGSTACIRYMPGIPELPRYGTWTIYAIVATVFGSLGQVLMTSGMKRGKAGTSALGNYTAIIYATLLEYAVDGKVPGMRQVVGCGLIVGASLYGRR</sequence>
<keyword evidence="2 5" id="KW-0812">Transmembrane</keyword>
<evidence type="ECO:0000256" key="2">
    <source>
        <dbReference type="ARBA" id="ARBA00022692"/>
    </source>
</evidence>
<evidence type="ECO:0000256" key="3">
    <source>
        <dbReference type="ARBA" id="ARBA00022989"/>
    </source>
</evidence>
<dbReference type="AlphaFoldDB" id="A0A8K0NK15"/>
<feature type="transmembrane region" description="Helical" evidence="5">
    <location>
        <begin position="290"/>
        <end position="307"/>
    </location>
</feature>
<evidence type="ECO:0000313" key="7">
    <source>
        <dbReference type="EMBL" id="KAG7527333.1"/>
    </source>
</evidence>
<comment type="caution">
    <text evidence="7">The sequence shown here is derived from an EMBL/GenBank/DDBJ whole genome shotgun (WGS) entry which is preliminary data.</text>
</comment>
<dbReference type="OrthoDB" id="306876at2759"/>
<feature type="transmembrane region" description="Helical" evidence="5">
    <location>
        <begin position="206"/>
        <end position="224"/>
    </location>
</feature>
<evidence type="ECO:0000256" key="4">
    <source>
        <dbReference type="ARBA" id="ARBA00023136"/>
    </source>
</evidence>
<name>A0A8K0NK15_9TREE</name>
<dbReference type="InterPro" id="IPR000620">
    <property type="entry name" value="EamA_dom"/>
</dbReference>
<keyword evidence="4 5" id="KW-0472">Membrane</keyword>
<evidence type="ECO:0000256" key="1">
    <source>
        <dbReference type="ARBA" id="ARBA00004141"/>
    </source>
</evidence>
<dbReference type="GO" id="GO:0016020">
    <property type="term" value="C:membrane"/>
    <property type="evidence" value="ECO:0007669"/>
    <property type="project" value="UniProtKB-SubCell"/>
</dbReference>
<dbReference type="Proteomes" id="UP000812966">
    <property type="component" value="Unassembled WGS sequence"/>
</dbReference>
<feature type="domain" description="EamA" evidence="6">
    <location>
        <begin position="10"/>
        <end position="146"/>
    </location>
</feature>
<dbReference type="Pfam" id="PF00892">
    <property type="entry name" value="EamA"/>
    <property type="match status" value="2"/>
</dbReference>
<feature type="transmembrane region" description="Helical" evidence="5">
    <location>
        <begin position="236"/>
        <end position="255"/>
    </location>
</feature>
<proteinExistence type="predicted"/>
<dbReference type="PANTHER" id="PTHR22911:SF6">
    <property type="entry name" value="SOLUTE CARRIER FAMILY 35 MEMBER G1"/>
    <property type="match status" value="1"/>
</dbReference>
<dbReference type="EMBL" id="JABELV010000322">
    <property type="protein sequence ID" value="KAG7527333.1"/>
    <property type="molecule type" value="Genomic_DNA"/>
</dbReference>
<evidence type="ECO:0000256" key="5">
    <source>
        <dbReference type="SAM" id="Phobius"/>
    </source>
</evidence>
<feature type="transmembrane region" description="Helical" evidence="5">
    <location>
        <begin position="74"/>
        <end position="94"/>
    </location>
</feature>
<keyword evidence="8" id="KW-1185">Reference proteome</keyword>
<protein>
    <recommendedName>
        <fullName evidence="6">EamA domain-containing protein</fullName>
    </recommendedName>
</protein>
<dbReference type="InterPro" id="IPR037185">
    <property type="entry name" value="EmrE-like"/>
</dbReference>
<organism evidence="7 8">
    <name type="scientific">Filobasidium floriforme</name>
    <dbReference type="NCBI Taxonomy" id="5210"/>
    <lineage>
        <taxon>Eukaryota</taxon>
        <taxon>Fungi</taxon>
        <taxon>Dikarya</taxon>
        <taxon>Basidiomycota</taxon>
        <taxon>Agaricomycotina</taxon>
        <taxon>Tremellomycetes</taxon>
        <taxon>Filobasidiales</taxon>
        <taxon>Filobasidiaceae</taxon>
        <taxon>Filobasidium</taxon>
    </lineage>
</organism>
<gene>
    <name evidence="7" type="ORF">FFLO_07034</name>
</gene>
<feature type="transmembrane region" description="Helical" evidence="5">
    <location>
        <begin position="174"/>
        <end position="194"/>
    </location>
</feature>
<evidence type="ECO:0000259" key="6">
    <source>
        <dbReference type="Pfam" id="PF00892"/>
    </source>
</evidence>
<dbReference type="PANTHER" id="PTHR22911">
    <property type="entry name" value="ACYL-MALONYL CONDENSING ENZYME-RELATED"/>
    <property type="match status" value="1"/>
</dbReference>
<dbReference type="SUPFAM" id="SSF103481">
    <property type="entry name" value="Multidrug resistance efflux transporter EmrE"/>
    <property type="match status" value="2"/>
</dbReference>
<feature type="transmembrane region" description="Helical" evidence="5">
    <location>
        <begin position="267"/>
        <end position="284"/>
    </location>
</feature>
<feature type="transmembrane region" description="Helical" evidence="5">
    <location>
        <begin position="134"/>
        <end position="154"/>
    </location>
</feature>